<dbReference type="OrthoDB" id="5848066at2759"/>
<accession>A0A8S1EP27</accession>
<dbReference type="Proteomes" id="UP000494206">
    <property type="component" value="Unassembled WGS sequence"/>
</dbReference>
<dbReference type="EMBL" id="CADEPM010000004">
    <property type="protein sequence ID" value="CAB3403878.1"/>
    <property type="molecule type" value="Genomic_DNA"/>
</dbReference>
<feature type="transmembrane region" description="Helical" evidence="1">
    <location>
        <begin position="23"/>
        <end position="45"/>
    </location>
</feature>
<keyword evidence="1" id="KW-1133">Transmembrane helix</keyword>
<reference evidence="2 3" key="1">
    <citation type="submission" date="2020-04" db="EMBL/GenBank/DDBJ databases">
        <authorList>
            <person name="Laetsch R D."/>
            <person name="Stevens L."/>
            <person name="Kumar S."/>
            <person name="Blaxter L. M."/>
        </authorList>
    </citation>
    <scope>NUCLEOTIDE SEQUENCE [LARGE SCALE GENOMIC DNA]</scope>
</reference>
<evidence type="ECO:0000313" key="3">
    <source>
        <dbReference type="Proteomes" id="UP000494206"/>
    </source>
</evidence>
<proteinExistence type="predicted"/>
<comment type="caution">
    <text evidence="2">The sequence shown here is derived from an EMBL/GenBank/DDBJ whole genome shotgun (WGS) entry which is preliminary data.</text>
</comment>
<organism evidence="2 3">
    <name type="scientific">Caenorhabditis bovis</name>
    <dbReference type="NCBI Taxonomy" id="2654633"/>
    <lineage>
        <taxon>Eukaryota</taxon>
        <taxon>Metazoa</taxon>
        <taxon>Ecdysozoa</taxon>
        <taxon>Nematoda</taxon>
        <taxon>Chromadorea</taxon>
        <taxon>Rhabditida</taxon>
        <taxon>Rhabditina</taxon>
        <taxon>Rhabditomorpha</taxon>
        <taxon>Rhabditoidea</taxon>
        <taxon>Rhabditidae</taxon>
        <taxon>Peloderinae</taxon>
        <taxon>Caenorhabditis</taxon>
    </lineage>
</organism>
<protein>
    <submittedName>
        <fullName evidence="2">Uncharacterized protein</fullName>
    </submittedName>
</protein>
<evidence type="ECO:0000256" key="1">
    <source>
        <dbReference type="SAM" id="Phobius"/>
    </source>
</evidence>
<sequence length="68" mass="8065">MDTELAEKLTAHEKLLADVTNTFWIFFVFYVVASLAWIAICFCNYQREIRNVEKKIHENEIARSLELE</sequence>
<gene>
    <name evidence="2" type="ORF">CBOVIS_LOCUS6288</name>
</gene>
<evidence type="ECO:0000313" key="2">
    <source>
        <dbReference type="EMBL" id="CAB3403878.1"/>
    </source>
</evidence>
<dbReference type="AlphaFoldDB" id="A0A8S1EP27"/>
<name>A0A8S1EP27_9PELO</name>
<keyword evidence="1" id="KW-0812">Transmembrane</keyword>
<keyword evidence="3" id="KW-1185">Reference proteome</keyword>
<keyword evidence="1" id="KW-0472">Membrane</keyword>